<sequence length="408" mass="44743">MDCHQVVSVEESESLVVHDKTKSDCMDCQGKGGVIRNVEGFIGVLDVHVHQARDIHNICIYHKQDVYAKVSLTSNPEEAVSTDTINGGGQNPVFDQSLRLNVKTIETSVRCEIWMMSRVKNYLQDQLLGLTLVPLCDVLAENGKLEQEFTLSSSDLFHSPSGFVQLTLAYTGATPEVLEIPIPGNSLAAANGGEIAESIPCELVKIEFPDPQIVNENERMVTEYYAIPCTELDCQSSEHIDSKENGEHISSENVEITPESVAVEGQDATEIKKVETLTLSASARSYPSNSNPKQTSSATKEESALPLNDIKDSAKEVDSTSPAVPVSTFTLPAVNVSIEPERQVVQQDIVDIYKKSMQQFTEALEKMKLPLDIENGNDKTKNSSSSERPQARPNGQSPRVFYGSSAFY</sequence>
<dbReference type="SMART" id="SM00239">
    <property type="entry name" value="C2"/>
    <property type="match status" value="1"/>
</dbReference>
<dbReference type="PANTHER" id="PTHR31208">
    <property type="entry name" value="EXPRESSED PROTEIN"/>
    <property type="match status" value="1"/>
</dbReference>
<dbReference type="PANTHER" id="PTHR31208:SF10">
    <property type="entry name" value="C2 DOMAIN-CONTAINING PROTEIN"/>
    <property type="match status" value="1"/>
</dbReference>
<comment type="caution">
    <text evidence="3">The sequence shown here is derived from an EMBL/GenBank/DDBJ whole genome shotgun (WGS) entry which is preliminary data.</text>
</comment>
<dbReference type="Pfam" id="PF00168">
    <property type="entry name" value="C2"/>
    <property type="match status" value="1"/>
</dbReference>
<feature type="region of interest" description="Disordered" evidence="1">
    <location>
        <begin position="371"/>
        <end position="408"/>
    </location>
</feature>
<dbReference type="PROSITE" id="PS50004">
    <property type="entry name" value="C2"/>
    <property type="match status" value="1"/>
</dbReference>
<feature type="compositionally biased region" description="Polar residues" evidence="1">
    <location>
        <begin position="382"/>
        <end position="397"/>
    </location>
</feature>
<dbReference type="Proteomes" id="UP001371456">
    <property type="component" value="Unassembled WGS sequence"/>
</dbReference>
<evidence type="ECO:0000259" key="2">
    <source>
        <dbReference type="PROSITE" id="PS50004"/>
    </source>
</evidence>
<dbReference type="SUPFAM" id="SSF49562">
    <property type="entry name" value="C2 domain (Calcium/lipid-binding domain, CaLB)"/>
    <property type="match status" value="1"/>
</dbReference>
<feature type="domain" description="C2" evidence="2">
    <location>
        <begin position="30"/>
        <end position="149"/>
    </location>
</feature>
<reference evidence="3 4" key="1">
    <citation type="submission" date="2024-02" db="EMBL/GenBank/DDBJ databases">
        <title>de novo genome assembly of Solanum bulbocastanum strain 11H21.</title>
        <authorList>
            <person name="Hosaka A.J."/>
        </authorList>
    </citation>
    <scope>NUCLEOTIDE SEQUENCE [LARGE SCALE GENOMIC DNA]</scope>
    <source>
        <tissue evidence="3">Young leaves</tissue>
    </source>
</reference>
<proteinExistence type="predicted"/>
<protein>
    <recommendedName>
        <fullName evidence="2">C2 domain-containing protein</fullName>
    </recommendedName>
</protein>
<evidence type="ECO:0000313" key="4">
    <source>
        <dbReference type="Proteomes" id="UP001371456"/>
    </source>
</evidence>
<dbReference type="AlphaFoldDB" id="A0AAN8TCV1"/>
<evidence type="ECO:0000313" key="3">
    <source>
        <dbReference type="EMBL" id="KAK6784845.1"/>
    </source>
</evidence>
<dbReference type="CDD" id="cd00030">
    <property type="entry name" value="C2"/>
    <property type="match status" value="1"/>
</dbReference>
<dbReference type="InterPro" id="IPR000008">
    <property type="entry name" value="C2_dom"/>
</dbReference>
<gene>
    <name evidence="3" type="ORF">RDI58_018300</name>
</gene>
<feature type="compositionally biased region" description="Polar residues" evidence="1">
    <location>
        <begin position="282"/>
        <end position="298"/>
    </location>
</feature>
<dbReference type="InterPro" id="IPR035892">
    <property type="entry name" value="C2_domain_sf"/>
</dbReference>
<keyword evidence="4" id="KW-1185">Reference proteome</keyword>
<accession>A0AAN8TCV1</accession>
<evidence type="ECO:0000256" key="1">
    <source>
        <dbReference type="SAM" id="MobiDB-lite"/>
    </source>
</evidence>
<dbReference type="EMBL" id="JBANQN010000007">
    <property type="protein sequence ID" value="KAK6784845.1"/>
    <property type="molecule type" value="Genomic_DNA"/>
</dbReference>
<feature type="region of interest" description="Disordered" evidence="1">
    <location>
        <begin position="282"/>
        <end position="306"/>
    </location>
</feature>
<organism evidence="3 4">
    <name type="scientific">Solanum bulbocastanum</name>
    <name type="common">Wild potato</name>
    <dbReference type="NCBI Taxonomy" id="147425"/>
    <lineage>
        <taxon>Eukaryota</taxon>
        <taxon>Viridiplantae</taxon>
        <taxon>Streptophyta</taxon>
        <taxon>Embryophyta</taxon>
        <taxon>Tracheophyta</taxon>
        <taxon>Spermatophyta</taxon>
        <taxon>Magnoliopsida</taxon>
        <taxon>eudicotyledons</taxon>
        <taxon>Gunneridae</taxon>
        <taxon>Pentapetalae</taxon>
        <taxon>asterids</taxon>
        <taxon>lamiids</taxon>
        <taxon>Solanales</taxon>
        <taxon>Solanaceae</taxon>
        <taxon>Solanoideae</taxon>
        <taxon>Solaneae</taxon>
        <taxon>Solanum</taxon>
    </lineage>
</organism>
<feature type="compositionally biased region" description="Basic and acidic residues" evidence="1">
    <location>
        <begin position="371"/>
        <end position="381"/>
    </location>
</feature>
<dbReference type="Gene3D" id="2.60.40.150">
    <property type="entry name" value="C2 domain"/>
    <property type="match status" value="1"/>
</dbReference>
<name>A0AAN8TCV1_SOLBU</name>